<dbReference type="InterPro" id="IPR017900">
    <property type="entry name" value="4Fe4S_Fe_S_CS"/>
</dbReference>
<evidence type="ECO:0000256" key="11">
    <source>
        <dbReference type="ARBA" id="ARBA00023136"/>
    </source>
</evidence>
<evidence type="ECO:0000256" key="7">
    <source>
        <dbReference type="ARBA" id="ARBA00023004"/>
    </source>
</evidence>
<evidence type="ECO:0000313" key="13">
    <source>
        <dbReference type="EMBL" id="RXJ64212.1"/>
    </source>
</evidence>
<evidence type="ECO:0000313" key="14">
    <source>
        <dbReference type="Proteomes" id="UP000290191"/>
    </source>
</evidence>
<protein>
    <recommendedName>
        <fullName evidence="12">4Fe-4S ferredoxin-type domain-containing protein</fullName>
    </recommendedName>
</protein>
<keyword evidence="7" id="KW-0408">Iron</keyword>
<dbReference type="GO" id="GO:0051539">
    <property type="term" value="F:4 iron, 4 sulfur cluster binding"/>
    <property type="evidence" value="ECO:0007669"/>
    <property type="project" value="UniProtKB-KW"/>
</dbReference>
<dbReference type="AlphaFoldDB" id="A0A4Q0Y2C7"/>
<evidence type="ECO:0000256" key="3">
    <source>
        <dbReference type="ARBA" id="ARBA00022719"/>
    </source>
</evidence>
<name>A0A4Q0Y2C7_9BACT</name>
<evidence type="ECO:0000256" key="9">
    <source>
        <dbReference type="ARBA" id="ARBA00023027"/>
    </source>
</evidence>
<keyword evidence="5" id="KW-0677">Repeat</keyword>
<dbReference type="STRING" id="877500.GCA_000935065_01340"/>
<dbReference type="InterPro" id="IPR017896">
    <property type="entry name" value="4Fe4S_Fe-S-bd"/>
</dbReference>
<dbReference type="GO" id="GO:0016651">
    <property type="term" value="F:oxidoreductase activity, acting on NAD(P)H"/>
    <property type="evidence" value="ECO:0007669"/>
    <property type="project" value="InterPro"/>
</dbReference>
<dbReference type="Proteomes" id="UP000290191">
    <property type="component" value="Unassembled WGS sequence"/>
</dbReference>
<evidence type="ECO:0000256" key="6">
    <source>
        <dbReference type="ARBA" id="ARBA00022967"/>
    </source>
</evidence>
<keyword evidence="3" id="KW-0874">Quinone</keyword>
<keyword evidence="6" id="KW-1278">Translocase</keyword>
<evidence type="ECO:0000256" key="1">
    <source>
        <dbReference type="ARBA" id="ARBA00022475"/>
    </source>
</evidence>
<dbReference type="PANTHER" id="PTHR10849:SF24">
    <property type="entry name" value="NADH-QUINONE OXIDOREDUCTASE SUBUNIT I 2"/>
    <property type="match status" value="1"/>
</dbReference>
<reference evidence="13 14" key="1">
    <citation type="submission" date="2017-10" db="EMBL/GenBank/DDBJ databases">
        <title>Genomics of the genus Arcobacter.</title>
        <authorList>
            <person name="Perez-Cataluna A."/>
            <person name="Figueras M.J."/>
        </authorList>
    </citation>
    <scope>NUCLEOTIDE SEQUENCE [LARGE SCALE GENOMIC DNA]</scope>
    <source>
        <strain evidence="13 14">DSM 24636</strain>
    </source>
</reference>
<proteinExistence type="predicted"/>
<dbReference type="InterPro" id="IPR010226">
    <property type="entry name" value="NADH_quinone_OxRdtase_chainI"/>
</dbReference>
<keyword evidence="8" id="KW-0411">Iron-sulfur</keyword>
<evidence type="ECO:0000259" key="12">
    <source>
        <dbReference type="PROSITE" id="PS51379"/>
    </source>
</evidence>
<keyword evidence="9" id="KW-0520">NAD</keyword>
<keyword evidence="10" id="KW-0830">Ubiquinone</keyword>
<dbReference type="GO" id="GO:0016020">
    <property type="term" value="C:membrane"/>
    <property type="evidence" value="ECO:0007669"/>
    <property type="project" value="InterPro"/>
</dbReference>
<keyword evidence="4" id="KW-0479">Metal-binding</keyword>
<dbReference type="PANTHER" id="PTHR10849">
    <property type="entry name" value="NADH DEHYDROGENASE UBIQUINONE IRON-SULFUR PROTEIN 8, MITOCHONDRIAL"/>
    <property type="match status" value="1"/>
</dbReference>
<dbReference type="EMBL" id="PDKO01000002">
    <property type="protein sequence ID" value="RXJ64212.1"/>
    <property type="molecule type" value="Genomic_DNA"/>
</dbReference>
<evidence type="ECO:0000256" key="2">
    <source>
        <dbReference type="ARBA" id="ARBA00022485"/>
    </source>
</evidence>
<evidence type="ECO:0000256" key="4">
    <source>
        <dbReference type="ARBA" id="ARBA00022723"/>
    </source>
</evidence>
<dbReference type="Gene3D" id="3.30.70.3270">
    <property type="match status" value="1"/>
</dbReference>
<evidence type="ECO:0000256" key="8">
    <source>
        <dbReference type="ARBA" id="ARBA00023014"/>
    </source>
</evidence>
<keyword evidence="1" id="KW-1003">Cell membrane</keyword>
<feature type="domain" description="4Fe-4S ferredoxin-type" evidence="12">
    <location>
        <begin position="68"/>
        <end position="99"/>
    </location>
</feature>
<accession>A0A4Q0Y2C7</accession>
<dbReference type="PROSITE" id="PS00198">
    <property type="entry name" value="4FE4S_FER_1"/>
    <property type="match status" value="2"/>
</dbReference>
<comment type="caution">
    <text evidence="13">The sequence shown here is derived from an EMBL/GenBank/DDBJ whole genome shotgun (WGS) entry which is preliminary data.</text>
</comment>
<evidence type="ECO:0000256" key="5">
    <source>
        <dbReference type="ARBA" id="ARBA00022737"/>
    </source>
</evidence>
<sequence>MFKSIVESFTNIFKKPVTKNYPAETIKHFPKYRGLIVYDVNECIFCDKCEKVCPPKAIVFHQNEDGTKEYNYNEYLCIYCGECVRNCPKTDQALTHSENKPEIGIKDNFLVTNWKKLYNDAKQSRIDYKNLKKAKKEESS</sequence>
<keyword evidence="14" id="KW-1185">Reference proteome</keyword>
<dbReference type="OrthoDB" id="9803192at2"/>
<organism evidence="13 14">
    <name type="scientific">Halarcobacter anaerophilus</name>
    <dbReference type="NCBI Taxonomy" id="877500"/>
    <lineage>
        <taxon>Bacteria</taxon>
        <taxon>Pseudomonadati</taxon>
        <taxon>Campylobacterota</taxon>
        <taxon>Epsilonproteobacteria</taxon>
        <taxon>Campylobacterales</taxon>
        <taxon>Arcobacteraceae</taxon>
        <taxon>Halarcobacter</taxon>
    </lineage>
</organism>
<keyword evidence="2" id="KW-0004">4Fe-4S</keyword>
<dbReference type="GO" id="GO:0046872">
    <property type="term" value="F:metal ion binding"/>
    <property type="evidence" value="ECO:0007669"/>
    <property type="project" value="UniProtKB-KW"/>
</dbReference>
<keyword evidence="11" id="KW-0472">Membrane</keyword>
<dbReference type="SUPFAM" id="SSF54862">
    <property type="entry name" value="4Fe-4S ferredoxins"/>
    <property type="match status" value="1"/>
</dbReference>
<dbReference type="RefSeq" id="WP_129081525.1">
    <property type="nucleotide sequence ID" value="NZ_CP041070.1"/>
</dbReference>
<dbReference type="PROSITE" id="PS51379">
    <property type="entry name" value="4FE4S_FER_2"/>
    <property type="match status" value="2"/>
</dbReference>
<gene>
    <name evidence="13" type="ORF">CRV06_04575</name>
</gene>
<dbReference type="Pfam" id="PF12838">
    <property type="entry name" value="Fer4_7"/>
    <property type="match status" value="1"/>
</dbReference>
<feature type="domain" description="4Fe-4S ferredoxin-type" evidence="12">
    <location>
        <begin position="34"/>
        <end position="63"/>
    </location>
</feature>
<evidence type="ECO:0000256" key="10">
    <source>
        <dbReference type="ARBA" id="ARBA00023075"/>
    </source>
</evidence>
<dbReference type="GO" id="GO:0048038">
    <property type="term" value="F:quinone binding"/>
    <property type="evidence" value="ECO:0007669"/>
    <property type="project" value="UniProtKB-KW"/>
</dbReference>